<dbReference type="InterPro" id="IPR000742">
    <property type="entry name" value="EGF"/>
</dbReference>
<dbReference type="SUPFAM" id="SSF57196">
    <property type="entry name" value="EGF/Laminin"/>
    <property type="match status" value="2"/>
</dbReference>
<dbReference type="InterPro" id="IPR052235">
    <property type="entry name" value="Nephronectin_domain"/>
</dbReference>
<dbReference type="Proteomes" id="UP000085678">
    <property type="component" value="Unplaced"/>
</dbReference>
<accession>A0A1S3HJG3</accession>
<feature type="signal peptide" evidence="6">
    <location>
        <begin position="1"/>
        <end position="22"/>
    </location>
</feature>
<dbReference type="InParanoid" id="A0A1S3HJG3"/>
<dbReference type="PANTHER" id="PTHR24050">
    <property type="entry name" value="PA14 DOMAIN-CONTAINING PROTEIN"/>
    <property type="match status" value="1"/>
</dbReference>
<dbReference type="PROSITE" id="PS00010">
    <property type="entry name" value="ASX_HYDROXYL"/>
    <property type="match status" value="1"/>
</dbReference>
<comment type="caution">
    <text evidence="5">Lacks conserved residue(s) required for the propagation of feature annotation.</text>
</comment>
<evidence type="ECO:0000259" key="7">
    <source>
        <dbReference type="PROSITE" id="PS50024"/>
    </source>
</evidence>
<dbReference type="STRING" id="7574.A0A1S3HJG3"/>
<evidence type="ECO:0000256" key="1">
    <source>
        <dbReference type="ARBA" id="ARBA00022536"/>
    </source>
</evidence>
<reference evidence="10" key="1">
    <citation type="submission" date="2025-08" db="UniProtKB">
        <authorList>
            <consortium name="RefSeq"/>
        </authorList>
    </citation>
    <scope>IDENTIFICATION</scope>
    <source>
        <tissue evidence="10">Gonads</tissue>
    </source>
</reference>
<proteinExistence type="predicted"/>
<feature type="disulfide bond" evidence="5">
    <location>
        <begin position="103"/>
        <end position="113"/>
    </location>
</feature>
<dbReference type="InterPro" id="IPR018097">
    <property type="entry name" value="EGF_Ca-bd_CS"/>
</dbReference>
<dbReference type="PROSITE" id="PS50024">
    <property type="entry name" value="SEA"/>
    <property type="match status" value="1"/>
</dbReference>
<feature type="disulfide bond" evidence="5">
    <location>
        <begin position="121"/>
        <end position="130"/>
    </location>
</feature>
<dbReference type="InterPro" id="IPR001881">
    <property type="entry name" value="EGF-like_Ca-bd_dom"/>
</dbReference>
<evidence type="ECO:0000256" key="4">
    <source>
        <dbReference type="ARBA" id="ARBA00023157"/>
    </source>
</evidence>
<protein>
    <submittedName>
        <fullName evidence="10">Epidermal growth factor-like protein 8</fullName>
    </submittedName>
</protein>
<keyword evidence="3" id="KW-0677">Repeat</keyword>
<dbReference type="CDD" id="cd00054">
    <property type="entry name" value="EGF_CA"/>
    <property type="match status" value="1"/>
</dbReference>
<dbReference type="Gene3D" id="2.10.25.10">
    <property type="entry name" value="Laminin"/>
    <property type="match status" value="2"/>
</dbReference>
<evidence type="ECO:0000259" key="8">
    <source>
        <dbReference type="PROSITE" id="PS50026"/>
    </source>
</evidence>
<dbReference type="RefSeq" id="XP_013386152.1">
    <property type="nucleotide sequence ID" value="XM_013530698.2"/>
</dbReference>
<dbReference type="OrthoDB" id="6063061at2759"/>
<dbReference type="AlphaFoldDB" id="A0A1S3HJG3"/>
<dbReference type="GeneID" id="106155727"/>
<dbReference type="FunFam" id="2.10.25.10:FF:000240">
    <property type="entry name" value="Vitamin K-dependent protein S"/>
    <property type="match status" value="1"/>
</dbReference>
<evidence type="ECO:0000313" key="10">
    <source>
        <dbReference type="RefSeq" id="XP_013386152.1"/>
    </source>
</evidence>
<dbReference type="InterPro" id="IPR000152">
    <property type="entry name" value="EGF-type_Asp/Asn_hydroxyl_site"/>
</dbReference>
<evidence type="ECO:0000256" key="5">
    <source>
        <dbReference type="PROSITE-ProRule" id="PRU00076"/>
    </source>
</evidence>
<evidence type="ECO:0000256" key="6">
    <source>
        <dbReference type="SAM" id="SignalP"/>
    </source>
</evidence>
<keyword evidence="4 5" id="KW-1015">Disulfide bond</keyword>
<gene>
    <name evidence="10" type="primary">LOC106155727</name>
</gene>
<feature type="domain" description="SEA" evidence="7">
    <location>
        <begin position="179"/>
        <end position="218"/>
    </location>
</feature>
<dbReference type="PROSITE" id="PS01186">
    <property type="entry name" value="EGF_2"/>
    <property type="match status" value="2"/>
</dbReference>
<dbReference type="PROSITE" id="PS50026">
    <property type="entry name" value="EGF_3"/>
    <property type="match status" value="2"/>
</dbReference>
<evidence type="ECO:0000256" key="2">
    <source>
        <dbReference type="ARBA" id="ARBA00022729"/>
    </source>
</evidence>
<keyword evidence="1 5" id="KW-0245">EGF-like domain</keyword>
<keyword evidence="2 6" id="KW-0732">Signal</keyword>
<organism evidence="9 10">
    <name type="scientific">Lingula anatina</name>
    <name type="common">Brachiopod</name>
    <name type="synonym">Lingula unguis</name>
    <dbReference type="NCBI Taxonomy" id="7574"/>
    <lineage>
        <taxon>Eukaryota</taxon>
        <taxon>Metazoa</taxon>
        <taxon>Spiralia</taxon>
        <taxon>Lophotrochozoa</taxon>
        <taxon>Brachiopoda</taxon>
        <taxon>Linguliformea</taxon>
        <taxon>Lingulata</taxon>
        <taxon>Lingulida</taxon>
        <taxon>Linguloidea</taxon>
        <taxon>Lingulidae</taxon>
        <taxon>Lingula</taxon>
    </lineage>
</organism>
<dbReference type="GO" id="GO:0005509">
    <property type="term" value="F:calcium ion binding"/>
    <property type="evidence" value="ECO:0007669"/>
    <property type="project" value="InterPro"/>
</dbReference>
<dbReference type="SMART" id="SM00181">
    <property type="entry name" value="EGF"/>
    <property type="match status" value="2"/>
</dbReference>
<feature type="domain" description="EGF-like" evidence="8">
    <location>
        <begin position="133"/>
        <end position="172"/>
    </location>
</feature>
<dbReference type="PROSITE" id="PS00022">
    <property type="entry name" value="EGF_1"/>
    <property type="match status" value="1"/>
</dbReference>
<dbReference type="KEGG" id="lak:106155727"/>
<feature type="domain" description="EGF-like" evidence="8">
    <location>
        <begin position="99"/>
        <end position="131"/>
    </location>
</feature>
<evidence type="ECO:0000313" key="9">
    <source>
        <dbReference type="Proteomes" id="UP000085678"/>
    </source>
</evidence>
<keyword evidence="9" id="KW-1185">Reference proteome</keyword>
<feature type="chain" id="PRO_5010204420" evidence="6">
    <location>
        <begin position="23"/>
        <end position="218"/>
    </location>
</feature>
<dbReference type="PROSITE" id="PS01187">
    <property type="entry name" value="EGF_CA"/>
    <property type="match status" value="1"/>
</dbReference>
<evidence type="ECO:0000256" key="3">
    <source>
        <dbReference type="ARBA" id="ARBA00022737"/>
    </source>
</evidence>
<dbReference type="PANTHER" id="PTHR24050:SF28">
    <property type="entry name" value="UROMODULIN-LIKE"/>
    <property type="match status" value="1"/>
</dbReference>
<dbReference type="Pfam" id="PF14670">
    <property type="entry name" value="FXa_inhibition"/>
    <property type="match status" value="1"/>
</dbReference>
<dbReference type="InterPro" id="IPR000082">
    <property type="entry name" value="SEA_dom"/>
</dbReference>
<name>A0A1S3HJG3_LINAN</name>
<dbReference type="SMART" id="SM00179">
    <property type="entry name" value="EGF_CA"/>
    <property type="match status" value="1"/>
</dbReference>
<sequence length="218" mass="23836">MAGTWFLLMSVLVMSGIQTAASLTGHVCTARTGYISTGYRPSWQVDFTKYFLNCGFMGFGRCSRQRQMTRQTSTLQRYRMYRLEQVCCSGWKQVGDTCTTAICTGGCGSGGECVAPETCTCPPGYQGPKCDIDVNECDTNNGGCAHTCTNTAGSYSCSCNKGFILSGTHGCEEDFVAVSTRTVLGRLRILDAKYPYSSDLKNPKSALYKQYESIIKQQ</sequence>